<proteinExistence type="predicted"/>
<evidence type="ECO:0000256" key="1">
    <source>
        <dbReference type="SAM" id="Phobius"/>
    </source>
</evidence>
<accession>A0AAU6PZG2</accession>
<dbReference type="RefSeq" id="WP_303101859.1">
    <property type="nucleotide sequence ID" value="NZ_CP149782.1"/>
</dbReference>
<name>A0AAU6PZG2_9DEIO</name>
<keyword evidence="1" id="KW-1133">Transmembrane helix</keyword>
<gene>
    <name evidence="2" type="ORF">WDJ50_08145</name>
</gene>
<feature type="transmembrane region" description="Helical" evidence="1">
    <location>
        <begin position="7"/>
        <end position="28"/>
    </location>
</feature>
<sequence>MVVLSRVSAVLGTIALLVGIGIFVYSEFEVWKQWIAVSALRSRDFANPIPHSVLGASVAVLGGFLLGLGLSRRR</sequence>
<feature type="transmembrane region" description="Helical" evidence="1">
    <location>
        <begin position="48"/>
        <end position="70"/>
    </location>
</feature>
<organism evidence="2">
    <name type="scientific">Deinococcus sp. VB142</name>
    <dbReference type="NCBI Taxonomy" id="3112952"/>
    <lineage>
        <taxon>Bacteria</taxon>
        <taxon>Thermotogati</taxon>
        <taxon>Deinococcota</taxon>
        <taxon>Deinococci</taxon>
        <taxon>Deinococcales</taxon>
        <taxon>Deinococcaceae</taxon>
        <taxon>Deinococcus</taxon>
    </lineage>
</organism>
<keyword evidence="1" id="KW-0472">Membrane</keyword>
<keyword evidence="1" id="KW-0812">Transmembrane</keyword>
<dbReference type="EMBL" id="CP149782">
    <property type="protein sequence ID" value="WYF43400.1"/>
    <property type="molecule type" value="Genomic_DNA"/>
</dbReference>
<evidence type="ECO:0000313" key="2">
    <source>
        <dbReference type="EMBL" id="WYF43400.1"/>
    </source>
</evidence>
<protein>
    <recommendedName>
        <fullName evidence="3">DUF3185 domain-containing protein</fullName>
    </recommendedName>
</protein>
<reference evidence="2" key="1">
    <citation type="submission" date="2024-03" db="EMBL/GenBank/DDBJ databases">
        <title>Deinococcus weizhi sp. nov., isolated from human skin.</title>
        <authorList>
            <person name="Wei Z."/>
            <person name="Tian F."/>
            <person name="Yang C."/>
            <person name="Xin L.T."/>
            <person name="Wen Z.J."/>
            <person name="Lan K.C."/>
            <person name="Yu L."/>
            <person name="Zhe W."/>
            <person name="Dan F.D."/>
            <person name="Jun W."/>
            <person name="Rui Z."/>
            <person name="Yong X.J."/>
            <person name="Ting Y."/>
            <person name="Wei X."/>
            <person name="Xu Z.G."/>
            <person name="Xin Z."/>
            <person name="Dong F.G."/>
            <person name="Ni X.M."/>
            <person name="Zheng M.G."/>
            <person name="Chun Y."/>
            <person name="Qian W.X."/>
        </authorList>
    </citation>
    <scope>NUCLEOTIDE SEQUENCE</scope>
    <source>
        <strain evidence="2">VB142</strain>
    </source>
</reference>
<evidence type="ECO:0008006" key="3">
    <source>
        <dbReference type="Google" id="ProtNLM"/>
    </source>
</evidence>
<dbReference type="AlphaFoldDB" id="A0AAU6PZG2"/>